<organism evidence="1 2">
    <name type="scientific">Ignatzschineria ureiclastica</name>
    <dbReference type="NCBI Taxonomy" id="472582"/>
    <lineage>
        <taxon>Bacteria</taxon>
        <taxon>Pseudomonadati</taxon>
        <taxon>Pseudomonadota</taxon>
        <taxon>Gammaproteobacteria</taxon>
        <taxon>Cardiobacteriales</taxon>
        <taxon>Ignatzschineriaceae</taxon>
        <taxon>Ignatzschineria</taxon>
    </lineage>
</organism>
<reference evidence="2" key="1">
    <citation type="submission" date="2018-05" db="EMBL/GenBank/DDBJ databases">
        <title>Ignatzschineria dubaiensis sp. nov., isolated from necrotic foot tissues of dromedaries (Camelus dromedarius) and associated maggots in Dubai, United Arab Emirates.</title>
        <authorList>
            <person name="Tsang C.C."/>
            <person name="Tang J.Y.M."/>
            <person name="Fong J.Y.H."/>
            <person name="Kinne J."/>
            <person name="Lee H.H."/>
            <person name="Joseph M."/>
            <person name="Jose S."/>
            <person name="Schuster R.K."/>
            <person name="Tang Y."/>
            <person name="Sivakumar S."/>
            <person name="Chen J.H.K."/>
            <person name="Teng J.L.L."/>
            <person name="Lau S.K.P."/>
            <person name="Wernery U."/>
            <person name="Woo P.C.Y."/>
        </authorList>
    </citation>
    <scope>NUCLEOTIDE SEQUENCE [LARGE SCALE GENOMIC DNA]</scope>
    <source>
        <strain evidence="2">KCTC 22644</strain>
    </source>
</reference>
<accession>A0A2U2AFT7</accession>
<sequence length="263" mass="30113">MEQGKSFEAVACSFYGCDGGNLQSKIWFCGLEWGGDLQWPEGQEGKALITQGEDYGYQNESLHWVDYCDNVSWSEGFGDGLANGVNQKICWFLNYYLGLDRTDSYQYVPFVQQHEICFNTENGLGFKMNLFPLNAQKHDHQWDQYRAQYTGCMDRASYESWCIQHRGEFFRSLVAEHNPEVIIATGKTHAHKFMHFFGVPFESMTEVAGQEITIAYCKLPYSDTYLVISPFFGGASGINSFTKMQELAKLVHQIRGTESFDWS</sequence>
<dbReference type="AlphaFoldDB" id="A0A2U2AFT7"/>
<evidence type="ECO:0008006" key="3">
    <source>
        <dbReference type="Google" id="ProtNLM"/>
    </source>
</evidence>
<name>A0A2U2AFT7_9GAMM</name>
<dbReference type="RefSeq" id="WP_109188879.1">
    <property type="nucleotide sequence ID" value="NZ_BMYA01000005.1"/>
</dbReference>
<evidence type="ECO:0000313" key="1">
    <source>
        <dbReference type="EMBL" id="PWD81521.1"/>
    </source>
</evidence>
<keyword evidence="2" id="KW-1185">Reference proteome</keyword>
<dbReference type="EMBL" id="QEWQ01000002">
    <property type="protein sequence ID" value="PWD81521.1"/>
    <property type="molecule type" value="Genomic_DNA"/>
</dbReference>
<evidence type="ECO:0000313" key="2">
    <source>
        <dbReference type="Proteomes" id="UP000245020"/>
    </source>
</evidence>
<comment type="caution">
    <text evidence="1">The sequence shown here is derived from an EMBL/GenBank/DDBJ whole genome shotgun (WGS) entry which is preliminary data.</text>
</comment>
<dbReference type="OrthoDB" id="9156542at2"/>
<dbReference type="Proteomes" id="UP000245020">
    <property type="component" value="Unassembled WGS sequence"/>
</dbReference>
<gene>
    <name evidence="1" type="ORF">DC083_03495</name>
</gene>
<protein>
    <recommendedName>
        <fullName evidence="3">Uracil-DNA glycosylase-like domain-containing protein</fullName>
    </recommendedName>
</protein>
<proteinExistence type="predicted"/>